<evidence type="ECO:0000313" key="1">
    <source>
        <dbReference type="EMBL" id="PYE14387.1"/>
    </source>
</evidence>
<evidence type="ECO:0000313" key="2">
    <source>
        <dbReference type="Proteomes" id="UP000247591"/>
    </source>
</evidence>
<dbReference type="Proteomes" id="UP000247591">
    <property type="component" value="Unassembled WGS sequence"/>
</dbReference>
<accession>A0A318RI23</accession>
<gene>
    <name evidence="1" type="ORF">DFR67_113181</name>
</gene>
<dbReference type="RefSeq" id="WP_110471534.1">
    <property type="nucleotide sequence ID" value="NZ_QJSP01000013.1"/>
</dbReference>
<dbReference type="AlphaFoldDB" id="A0A318RI23"/>
<reference evidence="1 2" key="1">
    <citation type="submission" date="2018-06" db="EMBL/GenBank/DDBJ databases">
        <title>Genomic Encyclopedia of Type Strains, Phase IV (KMG-IV): sequencing the most valuable type-strain genomes for metagenomic binning, comparative biology and taxonomic classification.</title>
        <authorList>
            <person name="Goeker M."/>
        </authorList>
    </citation>
    <scope>NUCLEOTIDE SEQUENCE [LARGE SCALE GENOMIC DNA]</scope>
    <source>
        <strain evidence="1 2">DSM 45521</strain>
    </source>
</reference>
<name>A0A318RI23_WILLI</name>
<organism evidence="1 2">
    <name type="scientific">Williamsia limnetica</name>
    <dbReference type="NCBI Taxonomy" id="882452"/>
    <lineage>
        <taxon>Bacteria</taxon>
        <taxon>Bacillati</taxon>
        <taxon>Actinomycetota</taxon>
        <taxon>Actinomycetes</taxon>
        <taxon>Mycobacteriales</taxon>
        <taxon>Nocardiaceae</taxon>
        <taxon>Williamsia</taxon>
    </lineage>
</organism>
<comment type="caution">
    <text evidence="1">The sequence shown here is derived from an EMBL/GenBank/DDBJ whole genome shotgun (WGS) entry which is preliminary data.</text>
</comment>
<dbReference type="OrthoDB" id="4554341at2"/>
<evidence type="ECO:0008006" key="3">
    <source>
        <dbReference type="Google" id="ProtNLM"/>
    </source>
</evidence>
<keyword evidence="2" id="KW-1185">Reference proteome</keyword>
<proteinExistence type="predicted"/>
<protein>
    <recommendedName>
        <fullName evidence="3">Ferredoxin</fullName>
    </recommendedName>
</protein>
<dbReference type="EMBL" id="QJSP01000013">
    <property type="protein sequence ID" value="PYE14387.1"/>
    <property type="molecule type" value="Genomic_DNA"/>
</dbReference>
<sequence>MTMQPLNCDSCGLAVTVEKFSDAHTSIQWLADAAACPFAAARGHVLAGDHSCPELRRSIDVAVRENTLSESRIELPTGAAIPRMARGAGC</sequence>